<dbReference type="CDD" id="cd00085">
    <property type="entry name" value="HNHc"/>
    <property type="match status" value="1"/>
</dbReference>
<dbReference type="InterPro" id="IPR003615">
    <property type="entry name" value="HNH_nuc"/>
</dbReference>
<sequence length="280" mass="33374">MLYEQYKRSNESILSNWWSSRQSLYKASSDNLFKEANGKCVFCEEKLSQSSPVEISSSIDHFRPKGQGHKNEGKYYWLGFSYFNLMLVCLTCNNNKRANFKVKGTKLSPPLIKPKVSRGSGVIRLSGLPEDPKDYKRFQFYNWHRLNLEYQKLLRKEKSEKPYFLNPYFDNPEDFLAYNLVTENEKSRIEVVPKETSGFAFDRAKYTIEKLDLNRRHLCDSRCRELKKMQSRVRSINRSNLNTFKKKRKLKQVKEEFTGPEARFSGMQSYFWKNHRKEWK</sequence>
<proteinExistence type="predicted"/>
<keyword evidence="2" id="KW-1185">Reference proteome</keyword>
<name>A0A2S7T8W0_9FLAO</name>
<comment type="caution">
    <text evidence="1">The sequence shown here is derived from an EMBL/GenBank/DDBJ whole genome shotgun (WGS) entry which is preliminary data.</text>
</comment>
<protein>
    <recommendedName>
        <fullName evidence="3">HNH nuclease domain-containing protein</fullName>
    </recommendedName>
</protein>
<gene>
    <name evidence="1" type="ORF">BST99_09615</name>
</gene>
<dbReference type="EMBL" id="MQVX01000001">
    <property type="protein sequence ID" value="PQJ15947.1"/>
    <property type="molecule type" value="Genomic_DNA"/>
</dbReference>
<evidence type="ECO:0000313" key="1">
    <source>
        <dbReference type="EMBL" id="PQJ15947.1"/>
    </source>
</evidence>
<evidence type="ECO:0008006" key="3">
    <source>
        <dbReference type="Google" id="ProtNLM"/>
    </source>
</evidence>
<evidence type="ECO:0000313" key="2">
    <source>
        <dbReference type="Proteomes" id="UP000239366"/>
    </source>
</evidence>
<organism evidence="1 2">
    <name type="scientific">Aureicoccus marinus</name>
    <dbReference type="NCBI Taxonomy" id="754435"/>
    <lineage>
        <taxon>Bacteria</taxon>
        <taxon>Pseudomonadati</taxon>
        <taxon>Bacteroidota</taxon>
        <taxon>Flavobacteriia</taxon>
        <taxon>Flavobacteriales</taxon>
        <taxon>Flavobacteriaceae</taxon>
        <taxon>Aureicoccus</taxon>
    </lineage>
</organism>
<dbReference type="AlphaFoldDB" id="A0A2S7T8W0"/>
<dbReference type="Gene3D" id="1.10.30.50">
    <property type="match status" value="1"/>
</dbReference>
<reference evidence="2" key="1">
    <citation type="submission" date="2016-11" db="EMBL/GenBank/DDBJ databases">
        <title>Trade-off between light-utilization and light-protection in marine flavobacteria.</title>
        <authorList>
            <person name="Kumagai Y."/>
            <person name="Yoshizawa S."/>
            <person name="Kogure K."/>
        </authorList>
    </citation>
    <scope>NUCLEOTIDE SEQUENCE [LARGE SCALE GENOMIC DNA]</scope>
    <source>
        <strain evidence="2">SG-18</strain>
    </source>
</reference>
<accession>A0A2S7T8W0</accession>
<dbReference type="Proteomes" id="UP000239366">
    <property type="component" value="Unassembled WGS sequence"/>
</dbReference>